<evidence type="ECO:0000256" key="1">
    <source>
        <dbReference type="SAM" id="Coils"/>
    </source>
</evidence>
<feature type="coiled-coil region" evidence="1">
    <location>
        <begin position="87"/>
        <end position="138"/>
    </location>
</feature>
<dbReference type="EMBL" id="JADGJW010000030">
    <property type="protein sequence ID" value="KAJ3226721.1"/>
    <property type="molecule type" value="Genomic_DNA"/>
</dbReference>
<proteinExistence type="predicted"/>
<accession>A0AAD5Y1B9</accession>
<evidence type="ECO:0000313" key="2">
    <source>
        <dbReference type="EMBL" id="KAJ3226721.1"/>
    </source>
</evidence>
<reference evidence="2" key="1">
    <citation type="submission" date="2020-05" db="EMBL/GenBank/DDBJ databases">
        <title>Phylogenomic resolution of chytrid fungi.</title>
        <authorList>
            <person name="Stajich J.E."/>
            <person name="Amses K."/>
            <person name="Simmons R."/>
            <person name="Seto K."/>
            <person name="Myers J."/>
            <person name="Bonds A."/>
            <person name="Quandt C.A."/>
            <person name="Barry K."/>
            <person name="Liu P."/>
            <person name="Grigoriev I."/>
            <person name="Longcore J.E."/>
            <person name="James T.Y."/>
        </authorList>
    </citation>
    <scope>NUCLEOTIDE SEQUENCE</scope>
    <source>
        <strain evidence="2">JEL0476</strain>
    </source>
</reference>
<dbReference type="Proteomes" id="UP001211065">
    <property type="component" value="Unassembled WGS sequence"/>
</dbReference>
<keyword evidence="3" id="KW-1185">Reference proteome</keyword>
<gene>
    <name evidence="2" type="ORF">HK099_004331</name>
</gene>
<keyword evidence="1" id="KW-0175">Coiled coil</keyword>
<protein>
    <submittedName>
        <fullName evidence="2">Uncharacterized protein</fullName>
    </submittedName>
</protein>
<sequence>MTKFITLLDSLKKLNYKPKQSITEKDLEWAFNSQNKTFMLWLQDALESAIKEDNIASMSEDELQASIDLKYDWEQMENLSFEDEDDDKLLEKDIQILESEVDDLEAEFQALKYSVFVLDENEESLTKSLKHYEELELKMDMRLNEVEMAQVSELSIQLDITLKNQLDLVKQIADEAANKVPGANFFHNITEDQLKSYMDMELNFLLKSKENVKTVLNEELEIDYKKFDKYFPSNIENEINRLKSVRQMLEKGYLEERLKELYLSEKSDFFQYQVKLLNTNNDFFDLNENESIKILNTIQECGSIIAEDSIDNEELDSEVATDRIRLLETEITHLLENVIPNIQEELGYSEALPILGKMTWRLMNLLIEQFSRIKILKLVLERDNSKLKSVNSNFEYLNEKVSSWLESNKDILRTEQLKHPQQLIIDGTLNFEDHQFFFNLKNAFDFGLVENDEDLLKKKDLTAFSVLRSAQLFEERYRNAIDIWNNTEKELQYGSLYKVIQLSHEIFKSLKSNSVTGDLLPAPAEVYNLSYKIRSVINDFQGKLKQSSIECNKLVNKIESCY</sequence>
<organism evidence="2 3">
    <name type="scientific">Clydaea vesicula</name>
    <dbReference type="NCBI Taxonomy" id="447962"/>
    <lineage>
        <taxon>Eukaryota</taxon>
        <taxon>Fungi</taxon>
        <taxon>Fungi incertae sedis</taxon>
        <taxon>Chytridiomycota</taxon>
        <taxon>Chytridiomycota incertae sedis</taxon>
        <taxon>Chytridiomycetes</taxon>
        <taxon>Lobulomycetales</taxon>
        <taxon>Lobulomycetaceae</taxon>
        <taxon>Clydaea</taxon>
    </lineage>
</organism>
<evidence type="ECO:0000313" key="3">
    <source>
        <dbReference type="Proteomes" id="UP001211065"/>
    </source>
</evidence>
<comment type="caution">
    <text evidence="2">The sequence shown here is derived from an EMBL/GenBank/DDBJ whole genome shotgun (WGS) entry which is preliminary data.</text>
</comment>
<dbReference type="AlphaFoldDB" id="A0AAD5Y1B9"/>
<name>A0AAD5Y1B9_9FUNG</name>